<dbReference type="CDD" id="cd01472">
    <property type="entry name" value="vWA_collagen"/>
    <property type="match status" value="1"/>
</dbReference>
<dbReference type="PRINTS" id="PR00453">
    <property type="entry name" value="VWFADOMAIN"/>
</dbReference>
<dbReference type="EMBL" id="JARBDR010000917">
    <property type="protein sequence ID" value="KAJ8302508.1"/>
    <property type="molecule type" value="Genomic_DNA"/>
</dbReference>
<evidence type="ECO:0000313" key="3">
    <source>
        <dbReference type="EMBL" id="KAJ8302508.1"/>
    </source>
</evidence>
<dbReference type="SUPFAM" id="SSF53300">
    <property type="entry name" value="vWA-like"/>
    <property type="match status" value="1"/>
</dbReference>
<comment type="caution">
    <text evidence="3">The sequence shown here is derived from an EMBL/GenBank/DDBJ whole genome shotgun (WGS) entry which is preliminary data.</text>
</comment>
<feature type="chain" id="PRO_5046183470" description="VWFA domain-containing protein" evidence="1">
    <location>
        <begin position="22"/>
        <end position="201"/>
    </location>
</feature>
<gene>
    <name evidence="3" type="ORF">KUTeg_018904</name>
</gene>
<dbReference type="InterPro" id="IPR050525">
    <property type="entry name" value="ECM_Assembly_Org"/>
</dbReference>
<dbReference type="InterPro" id="IPR036465">
    <property type="entry name" value="vWFA_dom_sf"/>
</dbReference>
<proteinExistence type="predicted"/>
<protein>
    <recommendedName>
        <fullName evidence="2">VWFA domain-containing protein</fullName>
    </recommendedName>
</protein>
<keyword evidence="1" id="KW-0732">Signal</keyword>
<dbReference type="Proteomes" id="UP001217089">
    <property type="component" value="Unassembled WGS sequence"/>
</dbReference>
<name>A0ABQ9EAZ5_TEGGR</name>
<feature type="signal peptide" evidence="1">
    <location>
        <begin position="1"/>
        <end position="21"/>
    </location>
</feature>
<feature type="domain" description="VWFA" evidence="2">
    <location>
        <begin position="36"/>
        <end position="201"/>
    </location>
</feature>
<accession>A0ABQ9EAZ5</accession>
<evidence type="ECO:0000259" key="2">
    <source>
        <dbReference type="PROSITE" id="PS50234"/>
    </source>
</evidence>
<dbReference type="SMART" id="SM00327">
    <property type="entry name" value="VWA"/>
    <property type="match status" value="1"/>
</dbReference>
<dbReference type="PANTHER" id="PTHR24020:SF20">
    <property type="entry name" value="PH DOMAIN-CONTAINING PROTEIN"/>
    <property type="match status" value="1"/>
</dbReference>
<evidence type="ECO:0000256" key="1">
    <source>
        <dbReference type="SAM" id="SignalP"/>
    </source>
</evidence>
<reference evidence="3 4" key="1">
    <citation type="submission" date="2022-12" db="EMBL/GenBank/DDBJ databases">
        <title>Chromosome-level genome of Tegillarca granosa.</title>
        <authorList>
            <person name="Kim J."/>
        </authorList>
    </citation>
    <scope>NUCLEOTIDE SEQUENCE [LARGE SCALE GENOMIC DNA]</scope>
    <source>
        <strain evidence="3">Teg-2019</strain>
        <tissue evidence="3">Adductor muscle</tissue>
    </source>
</reference>
<dbReference type="PANTHER" id="PTHR24020">
    <property type="entry name" value="COLLAGEN ALPHA"/>
    <property type="match status" value="1"/>
</dbReference>
<organism evidence="3 4">
    <name type="scientific">Tegillarca granosa</name>
    <name type="common">Malaysian cockle</name>
    <name type="synonym">Anadara granosa</name>
    <dbReference type="NCBI Taxonomy" id="220873"/>
    <lineage>
        <taxon>Eukaryota</taxon>
        <taxon>Metazoa</taxon>
        <taxon>Spiralia</taxon>
        <taxon>Lophotrochozoa</taxon>
        <taxon>Mollusca</taxon>
        <taxon>Bivalvia</taxon>
        <taxon>Autobranchia</taxon>
        <taxon>Pteriomorphia</taxon>
        <taxon>Arcoida</taxon>
        <taxon>Arcoidea</taxon>
        <taxon>Arcidae</taxon>
        <taxon>Tegillarca</taxon>
    </lineage>
</organism>
<keyword evidence="4" id="KW-1185">Reference proteome</keyword>
<dbReference type="Pfam" id="PF00092">
    <property type="entry name" value="VWA"/>
    <property type="match status" value="1"/>
</dbReference>
<dbReference type="Gene3D" id="3.40.50.410">
    <property type="entry name" value="von Willebrand factor, type A domain"/>
    <property type="match status" value="1"/>
</dbReference>
<sequence>MQRNWLIPLLWALASISSTWSAGTTVSPGCGTLPADIYFLLDASGSVGVTNFQKQKDFIVKFANAFDIGPNNVQIGVTTFSTAVYQQFFMNAHQDKASLIQAIKNIPYQSGSTYTDKAIKYVAANAFTKPHGDRDHVVNILITMTDGQSNNHAATVAEANNLHKLPIESFAIGIGSGIRRDELNSIASDSSKVFTVTNFDA</sequence>
<dbReference type="PROSITE" id="PS50234">
    <property type="entry name" value="VWFA"/>
    <property type="match status" value="1"/>
</dbReference>
<evidence type="ECO:0000313" key="4">
    <source>
        <dbReference type="Proteomes" id="UP001217089"/>
    </source>
</evidence>
<dbReference type="InterPro" id="IPR002035">
    <property type="entry name" value="VWF_A"/>
</dbReference>